<name>F4XZM2_9CYAN</name>
<reference evidence="2" key="1">
    <citation type="journal article" date="2011" name="Proc. Natl. Acad. Sci. U.S.A.">
        <title>Genomic insights into the physiology and ecology of the marine filamentous cyanobacterium Lyngbya majuscula.</title>
        <authorList>
            <person name="Jones A.C."/>
            <person name="Monroe E.A."/>
            <person name="Podell S."/>
            <person name="Hess W.R."/>
            <person name="Klages S."/>
            <person name="Esquenazi E."/>
            <person name="Niessen S."/>
            <person name="Hoover H."/>
            <person name="Rothmann M."/>
            <person name="Lasken R.S."/>
            <person name="Yates J.R.III."/>
            <person name="Reinhardt R."/>
            <person name="Kube M."/>
            <person name="Burkart M.D."/>
            <person name="Allen E.E."/>
            <person name="Dorrestein P.C."/>
            <person name="Gerwick W.H."/>
            <person name="Gerwick L."/>
        </authorList>
    </citation>
    <scope>NUCLEOTIDE SEQUENCE [LARGE SCALE GENOMIC DNA]</scope>
    <source>
        <strain evidence="2">3L</strain>
    </source>
</reference>
<dbReference type="HOGENOM" id="CLU_3218749_0_0_3"/>
<evidence type="ECO:0000313" key="1">
    <source>
        <dbReference type="EMBL" id="EGJ30027.1"/>
    </source>
</evidence>
<dbReference type="Proteomes" id="UP000003959">
    <property type="component" value="Unassembled WGS sequence"/>
</dbReference>
<organism evidence="1 2">
    <name type="scientific">Moorena producens 3L</name>
    <dbReference type="NCBI Taxonomy" id="489825"/>
    <lineage>
        <taxon>Bacteria</taxon>
        <taxon>Bacillati</taxon>
        <taxon>Cyanobacteriota</taxon>
        <taxon>Cyanophyceae</taxon>
        <taxon>Coleofasciculales</taxon>
        <taxon>Coleofasciculaceae</taxon>
        <taxon>Moorena</taxon>
    </lineage>
</organism>
<gene>
    <name evidence="1" type="ORF">LYNGBM3L_57900</name>
</gene>
<dbReference type="RefSeq" id="WP_008188569.1">
    <property type="nucleotide sequence ID" value="NZ_GL890964.1"/>
</dbReference>
<sequence length="44" mass="4484">MDSISTAIFFGFNLMELGSAIAPRVANGQSDQIPIGATPMVGSA</sequence>
<protein>
    <submittedName>
        <fullName evidence="1">Uncharacterized protein</fullName>
    </submittedName>
</protein>
<dbReference type="EMBL" id="GL890964">
    <property type="protein sequence ID" value="EGJ30027.1"/>
    <property type="molecule type" value="Genomic_DNA"/>
</dbReference>
<accession>F4XZM2</accession>
<evidence type="ECO:0000313" key="2">
    <source>
        <dbReference type="Proteomes" id="UP000003959"/>
    </source>
</evidence>
<proteinExistence type="predicted"/>
<dbReference type="AlphaFoldDB" id="F4XZM2"/>
<keyword evidence="2" id="KW-1185">Reference proteome</keyword>